<evidence type="ECO:0000259" key="11">
    <source>
        <dbReference type="Pfam" id="PF21088"/>
    </source>
</evidence>
<dbReference type="KEGG" id="aant:HUK68_05895"/>
<dbReference type="PANTHER" id="PTHR30347">
    <property type="entry name" value="POTASSIUM CHANNEL RELATED"/>
    <property type="match status" value="1"/>
</dbReference>
<evidence type="ECO:0000256" key="4">
    <source>
        <dbReference type="ARBA" id="ARBA00022692"/>
    </source>
</evidence>
<name>A0A6N1WZN5_9BURK</name>
<evidence type="ECO:0000259" key="9">
    <source>
        <dbReference type="Pfam" id="PF00924"/>
    </source>
</evidence>
<dbReference type="InterPro" id="IPR052702">
    <property type="entry name" value="MscS-like_channel"/>
</dbReference>
<feature type="domain" description="Mechanosensitive ion channel MscS C-terminal" evidence="10">
    <location>
        <begin position="323"/>
        <end position="404"/>
    </location>
</feature>
<accession>A0A6N1WZN5</accession>
<feature type="transmembrane region" description="Helical" evidence="8">
    <location>
        <begin position="165"/>
        <end position="186"/>
    </location>
</feature>
<evidence type="ECO:0000256" key="6">
    <source>
        <dbReference type="ARBA" id="ARBA00023136"/>
    </source>
</evidence>
<comment type="subcellular location">
    <subcellularLocation>
        <location evidence="1">Cell membrane</location>
        <topology evidence="1">Multi-pass membrane protein</topology>
    </subcellularLocation>
</comment>
<evidence type="ECO:0000313" key="13">
    <source>
        <dbReference type="Proteomes" id="UP000509579"/>
    </source>
</evidence>
<dbReference type="GO" id="GO:0005886">
    <property type="term" value="C:plasma membrane"/>
    <property type="evidence" value="ECO:0007669"/>
    <property type="project" value="UniProtKB-SubCell"/>
</dbReference>
<dbReference type="InterPro" id="IPR011014">
    <property type="entry name" value="MscS_channel_TM-2"/>
</dbReference>
<organism evidence="12 13">
    <name type="scientific">Comamonas antarctica</name>
    <dbReference type="NCBI Taxonomy" id="2743470"/>
    <lineage>
        <taxon>Bacteria</taxon>
        <taxon>Pseudomonadati</taxon>
        <taxon>Pseudomonadota</taxon>
        <taxon>Betaproteobacteria</taxon>
        <taxon>Burkholderiales</taxon>
        <taxon>Comamonadaceae</taxon>
        <taxon>Comamonas</taxon>
    </lineage>
</organism>
<feature type="transmembrane region" description="Helical" evidence="8">
    <location>
        <begin position="86"/>
        <end position="105"/>
    </location>
</feature>
<dbReference type="AlphaFoldDB" id="A0A6N1WZN5"/>
<gene>
    <name evidence="12" type="ORF">HUK68_05895</name>
</gene>
<keyword evidence="3" id="KW-1003">Cell membrane</keyword>
<protein>
    <submittedName>
        <fullName evidence="12">Mechanosensitive ion channel</fullName>
    </submittedName>
</protein>
<proteinExistence type="inferred from homology"/>
<dbReference type="SUPFAM" id="SSF82861">
    <property type="entry name" value="Mechanosensitive channel protein MscS (YggB), transmembrane region"/>
    <property type="match status" value="1"/>
</dbReference>
<keyword evidence="13" id="KW-1185">Reference proteome</keyword>
<dbReference type="InterPro" id="IPR006685">
    <property type="entry name" value="MscS_channel_2nd"/>
</dbReference>
<dbReference type="SUPFAM" id="SSF50182">
    <property type="entry name" value="Sm-like ribonucleoproteins"/>
    <property type="match status" value="1"/>
</dbReference>
<dbReference type="RefSeq" id="WP_175503357.1">
    <property type="nucleotide sequence ID" value="NZ_CAURQT010000034.1"/>
</dbReference>
<dbReference type="EMBL" id="CP054840">
    <property type="protein sequence ID" value="QKV52477.1"/>
    <property type="molecule type" value="Genomic_DNA"/>
</dbReference>
<feature type="transmembrane region" description="Helical" evidence="8">
    <location>
        <begin position="59"/>
        <end position="80"/>
    </location>
</feature>
<evidence type="ECO:0000256" key="5">
    <source>
        <dbReference type="ARBA" id="ARBA00022989"/>
    </source>
</evidence>
<evidence type="ECO:0000259" key="10">
    <source>
        <dbReference type="Pfam" id="PF21082"/>
    </source>
</evidence>
<dbReference type="PANTHER" id="PTHR30347:SF1">
    <property type="entry name" value="MECHANOSENSITIVE CHANNEL MSCK"/>
    <property type="match status" value="1"/>
</dbReference>
<dbReference type="Gene3D" id="2.30.30.60">
    <property type="match status" value="1"/>
</dbReference>
<dbReference type="Pfam" id="PF21088">
    <property type="entry name" value="MS_channel_1st"/>
    <property type="match status" value="1"/>
</dbReference>
<evidence type="ECO:0000256" key="8">
    <source>
        <dbReference type="SAM" id="Phobius"/>
    </source>
</evidence>
<dbReference type="Pfam" id="PF00924">
    <property type="entry name" value="MS_channel_2nd"/>
    <property type="match status" value="1"/>
</dbReference>
<keyword evidence="4 8" id="KW-0812">Transmembrane</keyword>
<feature type="transmembrane region" description="Helical" evidence="8">
    <location>
        <begin position="20"/>
        <end position="38"/>
    </location>
</feature>
<feature type="transmembrane region" description="Helical" evidence="8">
    <location>
        <begin position="207"/>
        <end position="226"/>
    </location>
</feature>
<sequence length="449" mass="48397">MNTNGAEALERLIDDFQRSSSWTEFGLIALCLALAFFITRGLRNQYGSTTSVWLGPTTLGGAMFPLLCLVLVACAQGLLANFQPVFWLRVATSILLSLAVIRFVVRVLAKTFPASTAARLFERIFSWLAWAVAVLASLGLLPSVMADLDGVHIPLGKTSVSLLTLFEGVISAGLMMVAVLWAAALFEQRVLNQVVHDLSMRKVAMNLMRTVLITIGLLISLSIVGVDLTALSVMGGALGVGLGFGMQKIASNYVSGFLVLIERALRIGDNVRVDGFEGQITDIRTRYTVIRASNGRESIVPNESLITQRVENLTDFDQRFSLSTTITVELDSSVEQVSQLMLAAARAQPRVLEKPAPFVQLVDILPHGLQFTLTYYINDPINGQGNVRSAVNIAVLAGLRSAEVALAVPQQRLVAWPIDPEAQDMSRGDARAPSAAASSKSDTAPADRA</sequence>
<feature type="compositionally biased region" description="Low complexity" evidence="7">
    <location>
        <begin position="431"/>
        <end position="449"/>
    </location>
</feature>
<dbReference type="InterPro" id="IPR049278">
    <property type="entry name" value="MS_channel_C"/>
</dbReference>
<evidence type="ECO:0000313" key="12">
    <source>
        <dbReference type="EMBL" id="QKV52477.1"/>
    </source>
</evidence>
<dbReference type="GO" id="GO:0008381">
    <property type="term" value="F:mechanosensitive monoatomic ion channel activity"/>
    <property type="evidence" value="ECO:0007669"/>
    <property type="project" value="UniProtKB-ARBA"/>
</dbReference>
<dbReference type="Gene3D" id="1.10.287.1260">
    <property type="match status" value="1"/>
</dbReference>
<feature type="region of interest" description="Disordered" evidence="7">
    <location>
        <begin position="423"/>
        <end position="449"/>
    </location>
</feature>
<evidence type="ECO:0000256" key="7">
    <source>
        <dbReference type="SAM" id="MobiDB-lite"/>
    </source>
</evidence>
<dbReference type="Gene3D" id="3.30.70.100">
    <property type="match status" value="1"/>
</dbReference>
<evidence type="ECO:0000256" key="2">
    <source>
        <dbReference type="ARBA" id="ARBA00008017"/>
    </source>
</evidence>
<comment type="similarity">
    <text evidence="2">Belongs to the MscS (TC 1.A.23) family.</text>
</comment>
<evidence type="ECO:0000256" key="1">
    <source>
        <dbReference type="ARBA" id="ARBA00004651"/>
    </source>
</evidence>
<feature type="domain" description="Mechanosensitive ion channel MscS" evidence="9">
    <location>
        <begin position="249"/>
        <end position="314"/>
    </location>
</feature>
<feature type="domain" description="Mechanosensitive ion channel transmembrane helices 2/3" evidence="11">
    <location>
        <begin position="210"/>
        <end position="247"/>
    </location>
</feature>
<dbReference type="InterPro" id="IPR049142">
    <property type="entry name" value="MS_channel_1st"/>
</dbReference>
<dbReference type="Pfam" id="PF21082">
    <property type="entry name" value="MS_channel_3rd"/>
    <property type="match status" value="1"/>
</dbReference>
<keyword evidence="5 8" id="KW-1133">Transmembrane helix</keyword>
<dbReference type="SUPFAM" id="SSF82689">
    <property type="entry name" value="Mechanosensitive channel protein MscS (YggB), C-terminal domain"/>
    <property type="match status" value="1"/>
</dbReference>
<feature type="transmembrane region" description="Helical" evidence="8">
    <location>
        <begin position="125"/>
        <end position="145"/>
    </location>
</feature>
<reference evidence="12 13" key="1">
    <citation type="submission" date="2020-06" db="EMBL/GenBank/DDBJ databases">
        <title>Acidovorax antarctica sp. nov., isolated from Corinth ice sheet soil, Antarctic Fields Peninsula.</title>
        <authorList>
            <person name="Xu Q."/>
            <person name="Peng F."/>
        </authorList>
    </citation>
    <scope>NUCLEOTIDE SEQUENCE [LARGE SCALE GENOMIC DNA]</scope>
    <source>
        <strain evidence="12 13">16-35-5</strain>
    </source>
</reference>
<dbReference type="InterPro" id="IPR023408">
    <property type="entry name" value="MscS_beta-dom_sf"/>
</dbReference>
<dbReference type="InterPro" id="IPR010920">
    <property type="entry name" value="LSM_dom_sf"/>
</dbReference>
<dbReference type="Proteomes" id="UP000509579">
    <property type="component" value="Chromosome"/>
</dbReference>
<keyword evidence="6 8" id="KW-0472">Membrane</keyword>
<evidence type="ECO:0000256" key="3">
    <source>
        <dbReference type="ARBA" id="ARBA00022475"/>
    </source>
</evidence>
<dbReference type="InterPro" id="IPR011066">
    <property type="entry name" value="MscS_channel_C_sf"/>
</dbReference>